<dbReference type="Proteomes" id="UP001165422">
    <property type="component" value="Unassembled WGS sequence"/>
</dbReference>
<keyword evidence="1" id="KW-0175">Coiled coil</keyword>
<dbReference type="SUPFAM" id="SSF46689">
    <property type="entry name" value="Homeodomain-like"/>
    <property type="match status" value="1"/>
</dbReference>
<proteinExistence type="predicted"/>
<dbReference type="Gene3D" id="1.10.10.60">
    <property type="entry name" value="Homeodomain-like"/>
    <property type="match status" value="1"/>
</dbReference>
<comment type="caution">
    <text evidence="2">The sequence shown here is derived from an EMBL/GenBank/DDBJ whole genome shotgun (WGS) entry which is preliminary data.</text>
</comment>
<organism evidence="2 3">
    <name type="scientific">Clostridium aromativorans</name>
    <dbReference type="NCBI Taxonomy" id="2836848"/>
    <lineage>
        <taxon>Bacteria</taxon>
        <taxon>Bacillati</taxon>
        <taxon>Bacillota</taxon>
        <taxon>Clostridia</taxon>
        <taxon>Eubacteriales</taxon>
        <taxon>Clostridiaceae</taxon>
        <taxon>Clostridium</taxon>
    </lineage>
</organism>
<gene>
    <name evidence="2" type="ORF">LN736_07620</name>
</gene>
<sequence>MGKTSKRYTDGYKNTIVELFNRGKTYSELNSEYGIPKTTMRQWVLKDKNKKDGTEGKEENIKEVLKKNAILQEENEILKKALSIFAREK</sequence>
<reference evidence="2" key="1">
    <citation type="submission" date="2021-11" db="EMBL/GenBank/DDBJ databases">
        <authorList>
            <person name="Qingchun L."/>
            <person name="Dong Z."/>
            <person name="Zongwei Q."/>
            <person name="Jia Z."/>
            <person name="Duotao L."/>
        </authorList>
    </citation>
    <scope>NUCLEOTIDE SEQUENCE</scope>
    <source>
        <strain evidence="2">WLY-B-L2</strain>
    </source>
</reference>
<protein>
    <submittedName>
        <fullName evidence="2">Transposase</fullName>
    </submittedName>
</protein>
<dbReference type="InterPro" id="IPR002514">
    <property type="entry name" value="Transposase_8"/>
</dbReference>
<evidence type="ECO:0000313" key="2">
    <source>
        <dbReference type="EMBL" id="MCC9294723.1"/>
    </source>
</evidence>
<evidence type="ECO:0000313" key="3">
    <source>
        <dbReference type="Proteomes" id="UP001165422"/>
    </source>
</evidence>
<dbReference type="InterPro" id="IPR009057">
    <property type="entry name" value="Homeodomain-like_sf"/>
</dbReference>
<dbReference type="Pfam" id="PF01527">
    <property type="entry name" value="HTH_Tnp_1"/>
    <property type="match status" value="1"/>
</dbReference>
<name>A0ABS8N7J7_9CLOT</name>
<dbReference type="EMBL" id="JAJJPB010000007">
    <property type="protein sequence ID" value="MCC9294723.1"/>
    <property type="molecule type" value="Genomic_DNA"/>
</dbReference>
<keyword evidence="3" id="KW-1185">Reference proteome</keyword>
<dbReference type="RefSeq" id="WP_229981292.1">
    <property type="nucleotide sequence ID" value="NZ_JAJJPB010000007.1"/>
</dbReference>
<accession>A0ABS8N7J7</accession>
<evidence type="ECO:0000256" key="1">
    <source>
        <dbReference type="SAM" id="Coils"/>
    </source>
</evidence>
<feature type="coiled-coil region" evidence="1">
    <location>
        <begin position="54"/>
        <end position="81"/>
    </location>
</feature>